<dbReference type="PANTHER" id="PTHR30570">
    <property type="entry name" value="PERIPLASMIC PHOSPHATE BINDING COMPONENT OF PHOSPHATE ABC TRANSPORTER"/>
    <property type="match status" value="1"/>
</dbReference>
<keyword evidence="2 3" id="KW-0472">Membrane</keyword>
<evidence type="ECO:0000256" key="2">
    <source>
        <dbReference type="PROSITE-ProRule" id="PRU00473"/>
    </source>
</evidence>
<dbReference type="CDD" id="cd13653">
    <property type="entry name" value="PBP2_phosphate_like_1"/>
    <property type="match status" value="1"/>
</dbReference>
<evidence type="ECO:0000313" key="5">
    <source>
        <dbReference type="EMBL" id="GGJ86012.1"/>
    </source>
</evidence>
<dbReference type="Gene3D" id="3.30.1330.60">
    <property type="entry name" value="OmpA-like domain"/>
    <property type="match status" value="1"/>
</dbReference>
<keyword evidence="3" id="KW-1133">Transmembrane helix</keyword>
<evidence type="ECO:0000256" key="1">
    <source>
        <dbReference type="ARBA" id="ARBA00022729"/>
    </source>
</evidence>
<dbReference type="PANTHER" id="PTHR30570:SF1">
    <property type="entry name" value="PHOSPHATE-BINDING PROTEIN PSTS"/>
    <property type="match status" value="1"/>
</dbReference>
<accession>A0A917UUH4</accession>
<dbReference type="CDD" id="cd07185">
    <property type="entry name" value="OmpA_C-like"/>
    <property type="match status" value="1"/>
</dbReference>
<dbReference type="SUPFAM" id="SSF103088">
    <property type="entry name" value="OmpA-like"/>
    <property type="match status" value="1"/>
</dbReference>
<reference evidence="5" key="1">
    <citation type="journal article" date="2014" name="Int. J. Syst. Evol. Microbiol.">
        <title>Complete genome sequence of Corynebacterium casei LMG S-19264T (=DSM 44701T), isolated from a smear-ripened cheese.</title>
        <authorList>
            <consortium name="US DOE Joint Genome Institute (JGI-PGF)"/>
            <person name="Walter F."/>
            <person name="Albersmeier A."/>
            <person name="Kalinowski J."/>
            <person name="Ruckert C."/>
        </authorList>
    </citation>
    <scope>NUCLEOTIDE SEQUENCE</scope>
    <source>
        <strain evidence="5">JCM 30078</strain>
    </source>
</reference>
<dbReference type="EMBL" id="BMPO01000002">
    <property type="protein sequence ID" value="GGJ86012.1"/>
    <property type="molecule type" value="Genomic_DNA"/>
</dbReference>
<organism evidence="5 6">
    <name type="scientific">Pseudomonas matsuisoli</name>
    <dbReference type="NCBI Taxonomy" id="1515666"/>
    <lineage>
        <taxon>Bacteria</taxon>
        <taxon>Pseudomonadati</taxon>
        <taxon>Pseudomonadota</taxon>
        <taxon>Gammaproteobacteria</taxon>
        <taxon>Pseudomonadales</taxon>
        <taxon>Pseudomonadaceae</taxon>
        <taxon>Pseudomonas</taxon>
    </lineage>
</organism>
<dbReference type="InterPro" id="IPR024370">
    <property type="entry name" value="PBP_domain"/>
</dbReference>
<feature type="transmembrane region" description="Helical" evidence="3">
    <location>
        <begin position="12"/>
        <end position="34"/>
    </location>
</feature>
<dbReference type="Proteomes" id="UP000635983">
    <property type="component" value="Unassembled WGS sequence"/>
</dbReference>
<dbReference type="InterPro" id="IPR050811">
    <property type="entry name" value="Phosphate_ABC_transporter"/>
</dbReference>
<protein>
    <submittedName>
        <fullName evidence="5">Membrane protein</fullName>
    </submittedName>
</protein>
<sequence length="459" mass="48924">MSQPTATYASEIWCKTLCYVLVGFFFYAIPWSVFAALPVPADGQAALRIQGSNTIGAELAPALVKGLLEQEGYRAVKVSPGDQANEQVITAQAPTGKPVTVTLAAHGSSTGFKALAVGQADVAASSRPIKGEEAQTLSALGDLRSKQGEQIIALDGLAIVVNPKNPIKALNVAQLAGIFSGEISDWSQVGGDPGAITLYARDDNSGTYDTFKELVLSSNNKRLGAAAKRYESSEELSDSVAADRNGIGFIGLPYVRQARALGISDGAAAIMPPTIDTIATEDYPLSRRLFLYASPTTPNMWTHALAEFAQSPAGQAIVAKNGFVGQQPKALKVSGTSGMPAEYRELASRGERLSVNFRFAEGSATLDNKAQRDIERVVRYMESEGTGKEVALIGFSDDKADDSRARLLSRLRAMAVRRELFKAGVLPQEINGLGNALPVAANDDDAGRIRNRRVEVWVY</sequence>
<dbReference type="Pfam" id="PF00691">
    <property type="entry name" value="OmpA"/>
    <property type="match status" value="1"/>
</dbReference>
<evidence type="ECO:0000313" key="6">
    <source>
        <dbReference type="Proteomes" id="UP000635983"/>
    </source>
</evidence>
<dbReference type="Pfam" id="PF12849">
    <property type="entry name" value="PBP_like_2"/>
    <property type="match status" value="1"/>
</dbReference>
<dbReference type="GO" id="GO:0016020">
    <property type="term" value="C:membrane"/>
    <property type="evidence" value="ECO:0007669"/>
    <property type="project" value="UniProtKB-UniRule"/>
</dbReference>
<name>A0A917UUH4_9PSED</name>
<keyword evidence="3" id="KW-0812">Transmembrane</keyword>
<keyword evidence="6" id="KW-1185">Reference proteome</keyword>
<dbReference type="Gene3D" id="3.40.190.10">
    <property type="entry name" value="Periplasmic binding protein-like II"/>
    <property type="match status" value="2"/>
</dbReference>
<dbReference type="PROSITE" id="PS51123">
    <property type="entry name" value="OMPA_2"/>
    <property type="match status" value="1"/>
</dbReference>
<dbReference type="InterPro" id="IPR006665">
    <property type="entry name" value="OmpA-like"/>
</dbReference>
<evidence type="ECO:0000256" key="3">
    <source>
        <dbReference type="SAM" id="Phobius"/>
    </source>
</evidence>
<dbReference type="SUPFAM" id="SSF53850">
    <property type="entry name" value="Periplasmic binding protein-like II"/>
    <property type="match status" value="1"/>
</dbReference>
<comment type="caution">
    <text evidence="5">The sequence shown here is derived from an EMBL/GenBank/DDBJ whole genome shotgun (WGS) entry which is preliminary data.</text>
</comment>
<evidence type="ECO:0000259" key="4">
    <source>
        <dbReference type="PROSITE" id="PS51123"/>
    </source>
</evidence>
<dbReference type="InterPro" id="IPR036737">
    <property type="entry name" value="OmpA-like_sf"/>
</dbReference>
<keyword evidence="1" id="KW-0732">Signal</keyword>
<reference evidence="5" key="2">
    <citation type="submission" date="2020-09" db="EMBL/GenBank/DDBJ databases">
        <authorList>
            <person name="Sun Q."/>
            <person name="Ohkuma M."/>
        </authorList>
    </citation>
    <scope>NUCLEOTIDE SEQUENCE</scope>
    <source>
        <strain evidence="5">JCM 30078</strain>
    </source>
</reference>
<feature type="domain" description="OmpA-like" evidence="4">
    <location>
        <begin position="346"/>
        <end position="459"/>
    </location>
</feature>
<dbReference type="AlphaFoldDB" id="A0A917UUH4"/>
<dbReference type="RefSeq" id="WP_188982061.1">
    <property type="nucleotide sequence ID" value="NZ_BMPO01000002.1"/>
</dbReference>
<gene>
    <name evidence="5" type="ORF">GCM10009304_10140</name>
</gene>
<proteinExistence type="predicted"/>